<dbReference type="GeneID" id="43610658"/>
<dbReference type="OrthoDB" id="360540at2759"/>
<dbReference type="Proteomes" id="UP000011096">
    <property type="component" value="Unassembled WGS sequence"/>
</dbReference>
<sequence length="171" mass="18878">MAVSRESAVIIERRPLDTSPAARLNSYNHHALAPWLEETGYLTPLFLHKRKKEIAPCNMGPWLSPAIRLHMLHPPVAVHRLSQTEVVALLEVASEVQHDVTKAESIDRLQSLACRINETMGGFGKNPPPPPPPPQGYFVRMGHCSPKDADAGTLRPVFTIKDALVKLVSSK</sequence>
<dbReference type="RefSeq" id="XP_031892150.2">
    <property type="nucleotide sequence ID" value="XM_032026519.2"/>
</dbReference>
<evidence type="ECO:0000313" key="2">
    <source>
        <dbReference type="Proteomes" id="UP000011096"/>
    </source>
</evidence>
<gene>
    <name evidence="1" type="ORF">CGGC5_v008367</name>
</gene>
<reference evidence="1 2" key="1">
    <citation type="submission" date="2012-08" db="EMBL/GenBank/DDBJ databases">
        <authorList>
            <person name="Gan P.H.P."/>
            <person name="Ikeda K."/>
            <person name="Irieda H."/>
            <person name="Narusaka M."/>
            <person name="O'Connell R.J."/>
            <person name="Narusaka Y."/>
            <person name="Takano Y."/>
            <person name="Kubo Y."/>
            <person name="Shirasu K."/>
        </authorList>
    </citation>
    <scope>NUCLEOTIDE SEQUENCE [LARGE SCALE GENOMIC DNA]</scope>
    <source>
        <strain evidence="1 2">Nara gc5</strain>
    </source>
</reference>
<dbReference type="AlphaFoldDB" id="A0A7J6J7P4"/>
<organism evidence="1 2">
    <name type="scientific">Colletotrichum fructicola (strain Nara gc5)</name>
    <name type="common">Anthracnose fungus</name>
    <name type="synonym">Colletotrichum gloeosporioides (strain Nara gc5)</name>
    <dbReference type="NCBI Taxonomy" id="1213859"/>
    <lineage>
        <taxon>Eukaryota</taxon>
        <taxon>Fungi</taxon>
        <taxon>Dikarya</taxon>
        <taxon>Ascomycota</taxon>
        <taxon>Pezizomycotina</taxon>
        <taxon>Sordariomycetes</taxon>
        <taxon>Hypocreomycetidae</taxon>
        <taxon>Glomerellales</taxon>
        <taxon>Glomerellaceae</taxon>
        <taxon>Colletotrichum</taxon>
        <taxon>Colletotrichum gloeosporioides species complex</taxon>
    </lineage>
</organism>
<name>A0A7J6J7P4_COLFN</name>
<dbReference type="EMBL" id="ANPB02000004">
    <property type="protein sequence ID" value="KAF4485163.1"/>
    <property type="molecule type" value="Genomic_DNA"/>
</dbReference>
<reference evidence="1 2" key="2">
    <citation type="submission" date="2020-04" db="EMBL/GenBank/DDBJ databases">
        <title>Genome sequencing and assembly of multiple isolates from the Colletotrichum gloeosporioides species complex.</title>
        <authorList>
            <person name="Gan P."/>
            <person name="Shirasu K."/>
        </authorList>
    </citation>
    <scope>NUCLEOTIDE SEQUENCE [LARGE SCALE GENOMIC DNA]</scope>
    <source>
        <strain evidence="1 2">Nara gc5</strain>
    </source>
</reference>
<evidence type="ECO:0000313" key="1">
    <source>
        <dbReference type="EMBL" id="KAF4485163.1"/>
    </source>
</evidence>
<dbReference type="InParanoid" id="A0A7J6J7P4"/>
<keyword evidence="2" id="KW-1185">Reference proteome</keyword>
<comment type="caution">
    <text evidence="1">The sequence shown here is derived from an EMBL/GenBank/DDBJ whole genome shotgun (WGS) entry which is preliminary data.</text>
</comment>
<proteinExistence type="predicted"/>
<accession>A0A7J6J7P4</accession>
<protein>
    <submittedName>
        <fullName evidence="1">Uncharacterized protein</fullName>
    </submittedName>
</protein>